<gene>
    <name evidence="1" type="ORF">NP493_386g01028</name>
</gene>
<keyword evidence="2" id="KW-1185">Reference proteome</keyword>
<dbReference type="Proteomes" id="UP001209878">
    <property type="component" value="Unassembled WGS sequence"/>
</dbReference>
<comment type="caution">
    <text evidence="1">The sequence shown here is derived from an EMBL/GenBank/DDBJ whole genome shotgun (WGS) entry which is preliminary data.</text>
</comment>
<evidence type="ECO:0000313" key="2">
    <source>
        <dbReference type="Proteomes" id="UP001209878"/>
    </source>
</evidence>
<evidence type="ECO:0000313" key="1">
    <source>
        <dbReference type="EMBL" id="KAK2181641.1"/>
    </source>
</evidence>
<accession>A0AAD9L238</accession>
<dbReference type="EMBL" id="JAODUO010000387">
    <property type="protein sequence ID" value="KAK2181641.1"/>
    <property type="molecule type" value="Genomic_DNA"/>
</dbReference>
<sequence length="117" mass="13511">MYYRLLYTLRNFNTHWRHVEFLTFDLRKYTICIKIHIHMNESVRNTLAGVPTFVMLAKTITGDADSEVTCTVVDSSSRNVAIYLITNTDDDASLVQEIDICTTVWCNNKLSPVYIAR</sequence>
<name>A0AAD9L238_RIDPI</name>
<proteinExistence type="predicted"/>
<protein>
    <submittedName>
        <fullName evidence="1">Uncharacterized protein</fullName>
    </submittedName>
</protein>
<dbReference type="AlphaFoldDB" id="A0AAD9L238"/>
<reference evidence="1" key="1">
    <citation type="journal article" date="2023" name="Mol. Biol. Evol.">
        <title>Third-Generation Sequencing Reveals the Adaptive Role of the Epigenome in Three Deep-Sea Polychaetes.</title>
        <authorList>
            <person name="Perez M."/>
            <person name="Aroh O."/>
            <person name="Sun Y."/>
            <person name="Lan Y."/>
            <person name="Juniper S.K."/>
            <person name="Young C.R."/>
            <person name="Angers B."/>
            <person name="Qian P.Y."/>
        </authorList>
    </citation>
    <scope>NUCLEOTIDE SEQUENCE</scope>
    <source>
        <strain evidence="1">R07B-5</strain>
    </source>
</reference>
<organism evidence="1 2">
    <name type="scientific">Ridgeia piscesae</name>
    <name type="common">Tubeworm</name>
    <dbReference type="NCBI Taxonomy" id="27915"/>
    <lineage>
        <taxon>Eukaryota</taxon>
        <taxon>Metazoa</taxon>
        <taxon>Spiralia</taxon>
        <taxon>Lophotrochozoa</taxon>
        <taxon>Annelida</taxon>
        <taxon>Polychaeta</taxon>
        <taxon>Sedentaria</taxon>
        <taxon>Canalipalpata</taxon>
        <taxon>Sabellida</taxon>
        <taxon>Siboglinidae</taxon>
        <taxon>Ridgeia</taxon>
    </lineage>
</organism>